<protein>
    <submittedName>
        <fullName evidence="1">HEAT repeat-containing protein</fullName>
    </submittedName>
</protein>
<dbReference type="RefSeq" id="WP_058738764.1">
    <property type="nucleotide sequence ID" value="NZ_CP011266.1"/>
</dbReference>
<dbReference type="SMART" id="SM00567">
    <property type="entry name" value="EZ_HEAT"/>
    <property type="match status" value="4"/>
</dbReference>
<dbReference type="Pfam" id="PF13646">
    <property type="entry name" value="HEAT_2"/>
    <property type="match status" value="1"/>
</dbReference>
<dbReference type="SUPFAM" id="SSF48371">
    <property type="entry name" value="ARM repeat"/>
    <property type="match status" value="1"/>
</dbReference>
<gene>
    <name evidence="1" type="ORF">sm9_0645</name>
</gene>
<organism evidence="1 2">
    <name type="scientific">Methanobrevibacter millerae</name>
    <dbReference type="NCBI Taxonomy" id="230361"/>
    <lineage>
        <taxon>Archaea</taxon>
        <taxon>Methanobacteriati</taxon>
        <taxon>Methanobacteriota</taxon>
        <taxon>Methanomada group</taxon>
        <taxon>Methanobacteria</taxon>
        <taxon>Methanobacteriales</taxon>
        <taxon>Methanobacteriaceae</taxon>
        <taxon>Methanobrevibacter</taxon>
    </lineage>
</organism>
<dbReference type="Gene3D" id="1.25.10.10">
    <property type="entry name" value="Leucine-rich Repeat Variant"/>
    <property type="match status" value="1"/>
</dbReference>
<dbReference type="InterPro" id="IPR011989">
    <property type="entry name" value="ARM-like"/>
</dbReference>
<sequence length="155" mass="16721">MSEIDELIEKLNDKDDFVVEDAIGALELKGDEAVDPLISALSNRKKNIRLHAANLLGAIGDEKAIKPLILTLSDNNKLVRREASTALSRMGPAAVDPLIEVLDNPDWRVRGAAAWALGNLNDEKAIPALEKLLDDESGYVKSGAQSAIATIQRKA</sequence>
<dbReference type="Proteomes" id="UP000067738">
    <property type="component" value="Chromosome"/>
</dbReference>
<accession>A0A0U3CIR7</accession>
<dbReference type="GeneID" id="26735619"/>
<dbReference type="GO" id="GO:0016491">
    <property type="term" value="F:oxidoreductase activity"/>
    <property type="evidence" value="ECO:0007669"/>
    <property type="project" value="TreeGrafter"/>
</dbReference>
<reference evidence="1 2" key="1">
    <citation type="submission" date="2015-04" db="EMBL/GenBank/DDBJ databases">
        <title>The complete genome sequence of the rumen methanogen Methanobrevibacter millerae SM9.</title>
        <authorList>
            <person name="Leahy S.C."/>
            <person name="Kelly W.J."/>
            <person name="Pacheco D.M."/>
            <person name="Li D."/>
            <person name="Altermann E."/>
            <person name="Attwood G.T."/>
        </authorList>
    </citation>
    <scope>NUCLEOTIDE SEQUENCE [LARGE SCALE GENOMIC DNA]</scope>
    <source>
        <strain evidence="1 2">SM9</strain>
    </source>
</reference>
<evidence type="ECO:0000313" key="1">
    <source>
        <dbReference type="EMBL" id="ALT68444.1"/>
    </source>
</evidence>
<dbReference type="InterPro" id="IPR004155">
    <property type="entry name" value="PBS_lyase_HEAT"/>
</dbReference>
<dbReference type="PATRIC" id="fig|230361.4.peg.667"/>
<dbReference type="PANTHER" id="PTHR12697">
    <property type="entry name" value="PBS LYASE HEAT-LIKE PROTEIN"/>
    <property type="match status" value="1"/>
</dbReference>
<dbReference type="EMBL" id="CP011266">
    <property type="protein sequence ID" value="ALT68444.1"/>
    <property type="molecule type" value="Genomic_DNA"/>
</dbReference>
<dbReference type="AlphaFoldDB" id="A0A0U3CIR7"/>
<name>A0A0U3CIR7_9EURY</name>
<evidence type="ECO:0000313" key="2">
    <source>
        <dbReference type="Proteomes" id="UP000067738"/>
    </source>
</evidence>
<dbReference type="OrthoDB" id="10495at2157"/>
<dbReference type="PANTHER" id="PTHR12697:SF5">
    <property type="entry name" value="DEOXYHYPUSINE HYDROXYLASE"/>
    <property type="match status" value="1"/>
</dbReference>
<dbReference type="KEGG" id="mmil:sm9_0645"/>
<keyword evidence="2" id="KW-1185">Reference proteome</keyword>
<proteinExistence type="predicted"/>
<dbReference type="InterPro" id="IPR016024">
    <property type="entry name" value="ARM-type_fold"/>
</dbReference>